<dbReference type="EMBL" id="GBXI01015316">
    <property type="protein sequence ID" value="JAC98975.1"/>
    <property type="molecule type" value="Transcribed_RNA"/>
</dbReference>
<keyword evidence="2 6" id="KW-0732">Signal</keyword>
<protein>
    <submittedName>
        <fullName evidence="8">Probable chitinase 3</fullName>
    </submittedName>
</protein>
<feature type="chain" id="PRO_5001982305" evidence="6">
    <location>
        <begin position="23"/>
        <end position="269"/>
    </location>
</feature>
<feature type="domain" description="Chitin-binding type-2" evidence="7">
    <location>
        <begin position="214"/>
        <end position="269"/>
    </location>
</feature>
<proteinExistence type="predicted"/>
<keyword evidence="5" id="KW-0325">Glycoprotein</keyword>
<dbReference type="InterPro" id="IPR051940">
    <property type="entry name" value="Chitin_bind-dev_reg"/>
</dbReference>
<reference evidence="8" key="2">
    <citation type="journal article" date="2015" name="Gigascience">
        <title>Reconstructing a comprehensive transcriptome assembly of a white-pupal translocated strain of the pest fruit fly Bactrocera cucurbitae.</title>
        <authorList>
            <person name="Sim S.B."/>
            <person name="Calla B."/>
            <person name="Hall B."/>
            <person name="DeRego T."/>
            <person name="Geib S.M."/>
        </authorList>
    </citation>
    <scope>NUCLEOTIDE SEQUENCE</scope>
</reference>
<dbReference type="Pfam" id="PF01607">
    <property type="entry name" value="CBM_14"/>
    <property type="match status" value="4"/>
</dbReference>
<sequence length="269" mass="29392">MNRHYAIGLLAIFGLIVATNAAASINICQGVADNIFVADITNCSNYFICVNGQPIAQQCRNKYFFNGNTQSCQASNATCLKCNASVLSSVALSRTCNKYALCFDGQPLLQQCADDLQFNPQLNACDYPQTVDCVANQCSIYAKSPVYVTSKASCSKYYICMQGQPQAQNCLSNLVFNPVKNQCDLPAKTNCTITPPGKARSLQTAAMIAPRMVDINCPTVGILEFAHENPNQYYMCVNGKGALMTCAANLYFDKDMGACRRKEDILKNY</sequence>
<dbReference type="InterPro" id="IPR036508">
    <property type="entry name" value="Chitin-bd_dom_sf"/>
</dbReference>
<dbReference type="SUPFAM" id="SSF57625">
    <property type="entry name" value="Invertebrate chitin-binding proteins"/>
    <property type="match status" value="4"/>
</dbReference>
<keyword evidence="4" id="KW-1015">Disulfide bond</keyword>
<dbReference type="Gene3D" id="2.170.140.10">
    <property type="entry name" value="Chitin binding domain"/>
    <property type="match status" value="4"/>
</dbReference>
<evidence type="ECO:0000256" key="4">
    <source>
        <dbReference type="ARBA" id="ARBA00023157"/>
    </source>
</evidence>
<evidence type="ECO:0000256" key="6">
    <source>
        <dbReference type="SAM" id="SignalP"/>
    </source>
</evidence>
<dbReference type="PANTHER" id="PTHR23301">
    <property type="entry name" value="CHITIN BINDING PERITROPHIN-A"/>
    <property type="match status" value="1"/>
</dbReference>
<evidence type="ECO:0000313" key="8">
    <source>
        <dbReference type="EMBL" id="JAC98975.1"/>
    </source>
</evidence>
<dbReference type="CTD" id="105221484"/>
<dbReference type="PROSITE" id="PS50940">
    <property type="entry name" value="CHIT_BIND_II"/>
    <property type="match status" value="4"/>
</dbReference>
<dbReference type="GO" id="GO:0008061">
    <property type="term" value="F:chitin binding"/>
    <property type="evidence" value="ECO:0007669"/>
    <property type="project" value="UniProtKB-KW"/>
</dbReference>
<dbReference type="RefSeq" id="XP_011196819.1">
    <property type="nucleotide sequence ID" value="XM_011198517.3"/>
</dbReference>
<evidence type="ECO:0000259" key="7">
    <source>
        <dbReference type="PROSITE" id="PS50940"/>
    </source>
</evidence>
<dbReference type="PANTHER" id="PTHR23301:SF0">
    <property type="entry name" value="CHITIN-BINDING TYPE-2 DOMAIN-CONTAINING PROTEIN-RELATED"/>
    <property type="match status" value="1"/>
</dbReference>
<accession>A0A0A1WJW4</accession>
<keyword evidence="1" id="KW-0147">Chitin-binding</keyword>
<dbReference type="GeneID" id="105221484"/>
<feature type="signal peptide" evidence="6">
    <location>
        <begin position="1"/>
        <end position="22"/>
    </location>
</feature>
<feature type="domain" description="Chitin-binding type-2" evidence="7">
    <location>
        <begin position="82"/>
        <end position="133"/>
    </location>
</feature>
<organism evidence="8">
    <name type="scientific">Zeugodacus cucurbitae</name>
    <name type="common">Melon fruit fly</name>
    <name type="synonym">Bactrocera cucurbitae</name>
    <dbReference type="NCBI Taxonomy" id="28588"/>
    <lineage>
        <taxon>Eukaryota</taxon>
        <taxon>Metazoa</taxon>
        <taxon>Ecdysozoa</taxon>
        <taxon>Arthropoda</taxon>
        <taxon>Hexapoda</taxon>
        <taxon>Insecta</taxon>
        <taxon>Pterygota</taxon>
        <taxon>Neoptera</taxon>
        <taxon>Endopterygota</taxon>
        <taxon>Diptera</taxon>
        <taxon>Brachycera</taxon>
        <taxon>Muscomorpha</taxon>
        <taxon>Tephritoidea</taxon>
        <taxon>Tephritidae</taxon>
        <taxon>Zeugodacus</taxon>
        <taxon>Zeugodacus</taxon>
    </lineage>
</organism>
<dbReference type="AlphaFoldDB" id="A0A0A1WJW4"/>
<dbReference type="SMART" id="SM00494">
    <property type="entry name" value="ChtBD2"/>
    <property type="match status" value="4"/>
</dbReference>
<evidence type="ECO:0000256" key="5">
    <source>
        <dbReference type="ARBA" id="ARBA00023180"/>
    </source>
</evidence>
<evidence type="ECO:0000256" key="2">
    <source>
        <dbReference type="ARBA" id="ARBA00022729"/>
    </source>
</evidence>
<reference evidence="8" key="1">
    <citation type="submission" date="2014-11" db="EMBL/GenBank/DDBJ databases">
        <authorList>
            <person name="Geib S."/>
        </authorList>
    </citation>
    <scope>NUCLEOTIDE SEQUENCE</scope>
</reference>
<dbReference type="InterPro" id="IPR002557">
    <property type="entry name" value="Chitin-bd_dom"/>
</dbReference>
<gene>
    <name evidence="8" type="primary">Cht3_12</name>
    <name evidence="8" type="ORF">g.9427</name>
</gene>
<dbReference type="GO" id="GO:0005576">
    <property type="term" value="C:extracellular region"/>
    <property type="evidence" value="ECO:0007669"/>
    <property type="project" value="InterPro"/>
</dbReference>
<feature type="domain" description="Chitin-binding type-2" evidence="7">
    <location>
        <begin position="25"/>
        <end position="81"/>
    </location>
</feature>
<evidence type="ECO:0000256" key="3">
    <source>
        <dbReference type="ARBA" id="ARBA00022737"/>
    </source>
</evidence>
<name>A0A0A1WJW4_ZEUCU</name>
<keyword evidence="3" id="KW-0677">Repeat</keyword>
<dbReference type="OrthoDB" id="6020543at2759"/>
<feature type="domain" description="Chitin-binding type-2" evidence="7">
    <location>
        <begin position="135"/>
        <end position="193"/>
    </location>
</feature>
<evidence type="ECO:0000256" key="1">
    <source>
        <dbReference type="ARBA" id="ARBA00022669"/>
    </source>
</evidence>